<reference evidence="2" key="1">
    <citation type="submission" date="2022-11" db="UniProtKB">
        <authorList>
            <consortium name="WormBaseParasite"/>
        </authorList>
    </citation>
    <scope>IDENTIFICATION</scope>
</reference>
<organism evidence="1 2">
    <name type="scientific">Romanomermis culicivorax</name>
    <name type="common">Nematode worm</name>
    <dbReference type="NCBI Taxonomy" id="13658"/>
    <lineage>
        <taxon>Eukaryota</taxon>
        <taxon>Metazoa</taxon>
        <taxon>Ecdysozoa</taxon>
        <taxon>Nematoda</taxon>
        <taxon>Enoplea</taxon>
        <taxon>Dorylaimia</taxon>
        <taxon>Mermithida</taxon>
        <taxon>Mermithoidea</taxon>
        <taxon>Mermithidae</taxon>
        <taxon>Romanomermis</taxon>
    </lineage>
</organism>
<accession>A0A915ISZ8</accession>
<dbReference type="Proteomes" id="UP000887565">
    <property type="component" value="Unplaced"/>
</dbReference>
<sequence length="74" mass="8064">MSTANPQPNFGPLNKQEAKATELTLALNFKCLLFDVVPNVVLTILTGSSLLTSGVADRMNQLNFMTDAELHDRS</sequence>
<evidence type="ECO:0000313" key="1">
    <source>
        <dbReference type="Proteomes" id="UP000887565"/>
    </source>
</evidence>
<dbReference type="WBParaSite" id="nRc.2.0.1.t16995-RA">
    <property type="protein sequence ID" value="nRc.2.0.1.t16995-RA"/>
    <property type="gene ID" value="nRc.2.0.1.g16995"/>
</dbReference>
<protein>
    <submittedName>
        <fullName evidence="2">Uncharacterized protein</fullName>
    </submittedName>
</protein>
<keyword evidence="1" id="KW-1185">Reference proteome</keyword>
<dbReference type="AlphaFoldDB" id="A0A915ISZ8"/>
<name>A0A915ISZ8_ROMCU</name>
<evidence type="ECO:0000313" key="2">
    <source>
        <dbReference type="WBParaSite" id="nRc.2.0.1.t16995-RA"/>
    </source>
</evidence>
<proteinExistence type="predicted"/>